<dbReference type="SUPFAM" id="SSF54427">
    <property type="entry name" value="NTF2-like"/>
    <property type="match status" value="1"/>
</dbReference>
<sequence length="190" mass="22706">MNASQSACWQDGVPQVMPAEDRGEIEELYARYAWGIDLADEEQAIATFARDAEFDHLWQGRVKGHDAIRENLRSLWYDRQHWWYGRQHLMNQFIMDPHPEGARVRCFFQIVQWNADYRTNFVFGIGTRDDRLIKEDGRWKFWRLTVNAWTEVDQVPWKGERNLPQRPPYRSEPADTRPFDEQTKDPFEDG</sequence>
<evidence type="ECO:0000313" key="3">
    <source>
        <dbReference type="EMBL" id="GAA5049244.1"/>
    </source>
</evidence>
<feature type="region of interest" description="Disordered" evidence="1">
    <location>
        <begin position="159"/>
        <end position="190"/>
    </location>
</feature>
<dbReference type="CDD" id="cd00531">
    <property type="entry name" value="NTF2_like"/>
    <property type="match status" value="1"/>
</dbReference>
<dbReference type="Gene3D" id="3.10.450.50">
    <property type="match status" value="1"/>
</dbReference>
<protein>
    <recommendedName>
        <fullName evidence="2">SnoaL-like domain-containing protein</fullName>
    </recommendedName>
</protein>
<feature type="domain" description="SnoaL-like" evidence="2">
    <location>
        <begin position="19"/>
        <end position="145"/>
    </location>
</feature>
<dbReference type="Proteomes" id="UP001500518">
    <property type="component" value="Unassembled WGS sequence"/>
</dbReference>
<gene>
    <name evidence="3" type="ORF">GCM10023208_07330</name>
</gene>
<proteinExistence type="predicted"/>
<accession>A0ABP9K3H6</accession>
<dbReference type="EMBL" id="BAABHV010000006">
    <property type="protein sequence ID" value="GAA5049244.1"/>
    <property type="molecule type" value="Genomic_DNA"/>
</dbReference>
<dbReference type="RefSeq" id="WP_346031778.1">
    <property type="nucleotide sequence ID" value="NZ_BAABHV010000006.1"/>
</dbReference>
<name>A0ABP9K3H6_9SPHN</name>
<feature type="compositionally biased region" description="Basic and acidic residues" evidence="1">
    <location>
        <begin position="172"/>
        <end position="190"/>
    </location>
</feature>
<organism evidence="3 4">
    <name type="scientific">Erythrobacter westpacificensis</name>
    <dbReference type="NCBI Taxonomy" id="1055231"/>
    <lineage>
        <taxon>Bacteria</taxon>
        <taxon>Pseudomonadati</taxon>
        <taxon>Pseudomonadota</taxon>
        <taxon>Alphaproteobacteria</taxon>
        <taxon>Sphingomonadales</taxon>
        <taxon>Erythrobacteraceae</taxon>
        <taxon>Erythrobacter/Porphyrobacter group</taxon>
        <taxon>Erythrobacter</taxon>
    </lineage>
</organism>
<evidence type="ECO:0000313" key="4">
    <source>
        <dbReference type="Proteomes" id="UP001500518"/>
    </source>
</evidence>
<evidence type="ECO:0000259" key="2">
    <source>
        <dbReference type="Pfam" id="PF13577"/>
    </source>
</evidence>
<comment type="caution">
    <text evidence="3">The sequence shown here is derived from an EMBL/GenBank/DDBJ whole genome shotgun (WGS) entry which is preliminary data.</text>
</comment>
<keyword evidence="4" id="KW-1185">Reference proteome</keyword>
<dbReference type="Pfam" id="PF13577">
    <property type="entry name" value="SnoaL_4"/>
    <property type="match status" value="1"/>
</dbReference>
<dbReference type="InterPro" id="IPR032710">
    <property type="entry name" value="NTF2-like_dom_sf"/>
</dbReference>
<evidence type="ECO:0000256" key="1">
    <source>
        <dbReference type="SAM" id="MobiDB-lite"/>
    </source>
</evidence>
<reference evidence="4" key="1">
    <citation type="journal article" date="2019" name="Int. J. Syst. Evol. Microbiol.">
        <title>The Global Catalogue of Microorganisms (GCM) 10K type strain sequencing project: providing services to taxonomists for standard genome sequencing and annotation.</title>
        <authorList>
            <consortium name="The Broad Institute Genomics Platform"/>
            <consortium name="The Broad Institute Genome Sequencing Center for Infectious Disease"/>
            <person name="Wu L."/>
            <person name="Ma J."/>
        </authorList>
    </citation>
    <scope>NUCLEOTIDE SEQUENCE [LARGE SCALE GENOMIC DNA]</scope>
    <source>
        <strain evidence="4">JCM 18014</strain>
    </source>
</reference>
<dbReference type="InterPro" id="IPR037401">
    <property type="entry name" value="SnoaL-like"/>
</dbReference>